<feature type="region of interest" description="Disordered" evidence="1">
    <location>
        <begin position="1"/>
        <end position="39"/>
    </location>
</feature>
<dbReference type="Proteomes" id="UP000029448">
    <property type="component" value="Unassembled WGS sequence"/>
</dbReference>
<keyword evidence="3" id="KW-1185">Reference proteome</keyword>
<accession>A0A094ZT89</accession>
<comment type="caution">
    <text evidence="2">The sequence shown here is derived from an EMBL/GenBank/DDBJ whole genome shotgun (WGS) entry which is preliminary data.</text>
</comment>
<gene>
    <name evidence="2" type="ORF">AtDm6_0521</name>
</gene>
<name>A0A094ZT89_9PROT</name>
<feature type="compositionally biased region" description="Polar residues" evidence="1">
    <location>
        <begin position="7"/>
        <end position="31"/>
    </location>
</feature>
<proteinExistence type="predicted"/>
<reference evidence="2 3" key="1">
    <citation type="submission" date="2014-06" db="EMBL/GenBank/DDBJ databases">
        <title>Functional and comparative genomic analyses of the Drosophila gut microbiota identify candidate symbiosis factors.</title>
        <authorList>
            <person name="Newell P.D."/>
            <person name="Chaston J.M."/>
            <person name="Douglas A.E."/>
        </authorList>
    </citation>
    <scope>NUCLEOTIDE SEQUENCE [LARGE SCALE GENOMIC DNA]</scope>
    <source>
        <strain evidence="2 3">DmCS_006</strain>
    </source>
</reference>
<protein>
    <submittedName>
        <fullName evidence="2">Uncharacterized protein</fullName>
    </submittedName>
</protein>
<evidence type="ECO:0000256" key="1">
    <source>
        <dbReference type="SAM" id="MobiDB-lite"/>
    </source>
</evidence>
<evidence type="ECO:0000313" key="3">
    <source>
        <dbReference type="Proteomes" id="UP000029448"/>
    </source>
</evidence>
<organism evidence="2 3">
    <name type="scientific">Acetobacter tropicalis</name>
    <dbReference type="NCBI Taxonomy" id="104102"/>
    <lineage>
        <taxon>Bacteria</taxon>
        <taxon>Pseudomonadati</taxon>
        <taxon>Pseudomonadota</taxon>
        <taxon>Alphaproteobacteria</taxon>
        <taxon>Acetobacterales</taxon>
        <taxon>Acetobacteraceae</taxon>
        <taxon>Acetobacter</taxon>
    </lineage>
</organism>
<dbReference type="STRING" id="104102.AtDm6_0521"/>
<dbReference type="EMBL" id="JOKM01000018">
    <property type="protein sequence ID" value="KGB25326.1"/>
    <property type="molecule type" value="Genomic_DNA"/>
</dbReference>
<dbReference type="AlphaFoldDB" id="A0A094ZT89"/>
<evidence type="ECO:0000313" key="2">
    <source>
        <dbReference type="EMBL" id="KGB25326.1"/>
    </source>
</evidence>
<sequence length="39" mass="4271">MGVKLHLSNTPGCGTTPQQSTHITHFLSRSFSKGENKRS</sequence>